<dbReference type="EMBL" id="RRCF01000004">
    <property type="protein sequence ID" value="RRJ19446.1"/>
    <property type="molecule type" value="Genomic_DNA"/>
</dbReference>
<accession>A0A3P3QE18</accession>
<dbReference type="SUPFAM" id="SSF51445">
    <property type="entry name" value="(Trans)glycosidases"/>
    <property type="match status" value="1"/>
</dbReference>
<sequence>MSKFNFAVYAEGIMYPDNTQQPVYTTVSQLQNSGFTTLILGLFHIGRNYSIQPSQIMGDIYFNNTLVISEGRYVGDPGWPALINSALGGSVNRLCASIGGGGVMDFETLQKIYQQNDNSYAGTNLANNLAVLKQTFPAISIIDLDCEDNYDLPSFVAFCQLANSLGFDLTFCPYTYQQFWTSALQQLNNTNKGAVKWWNLQCYNGGYGNQPSQWAQAITEAIPGFDTTAFIVAGDWTNDSPAQVQSLMKSFHGSTSVGGGFIWTLDQIVANDSSNPQQLMTAYVKAISVGLGNVL</sequence>
<name>A0A3P3QE18_9GAMM</name>
<dbReference type="OrthoDB" id="1089471at2"/>
<evidence type="ECO:0000313" key="1">
    <source>
        <dbReference type="EMBL" id="RRJ19446.1"/>
    </source>
</evidence>
<keyword evidence="2" id="KW-1185">Reference proteome</keyword>
<evidence type="ECO:0008006" key="3">
    <source>
        <dbReference type="Google" id="ProtNLM"/>
    </source>
</evidence>
<dbReference type="RefSeq" id="WP_046519510.1">
    <property type="nucleotide sequence ID" value="NZ_LAVS01000012.1"/>
</dbReference>
<evidence type="ECO:0000313" key="2">
    <source>
        <dbReference type="Proteomes" id="UP000276260"/>
    </source>
</evidence>
<reference evidence="1 2" key="1">
    <citation type="submission" date="2018-11" db="EMBL/GenBank/DDBJ databases">
        <title>Draft genome analysis of Rheinheimera mesophila isolated from an industrial waste site.</title>
        <authorList>
            <person name="Yu Q."/>
            <person name="Qi Y."/>
            <person name="Zhang H."/>
            <person name="Lu Y."/>
            <person name="Pu J."/>
        </authorList>
    </citation>
    <scope>NUCLEOTIDE SEQUENCE [LARGE SCALE GENOMIC DNA]</scope>
    <source>
        <strain evidence="1 2">IITR13</strain>
    </source>
</reference>
<dbReference type="InterPro" id="IPR017853">
    <property type="entry name" value="GH"/>
</dbReference>
<dbReference type="Proteomes" id="UP000276260">
    <property type="component" value="Unassembled WGS sequence"/>
</dbReference>
<comment type="caution">
    <text evidence="1">The sequence shown here is derived from an EMBL/GenBank/DDBJ whole genome shotgun (WGS) entry which is preliminary data.</text>
</comment>
<dbReference type="Gene3D" id="3.20.20.80">
    <property type="entry name" value="Glycosidases"/>
    <property type="match status" value="1"/>
</dbReference>
<organism evidence="1 2">
    <name type="scientific">Rheinheimera mesophila</name>
    <dbReference type="NCBI Taxonomy" id="1547515"/>
    <lineage>
        <taxon>Bacteria</taxon>
        <taxon>Pseudomonadati</taxon>
        <taxon>Pseudomonadota</taxon>
        <taxon>Gammaproteobacteria</taxon>
        <taxon>Chromatiales</taxon>
        <taxon>Chromatiaceae</taxon>
        <taxon>Rheinheimera</taxon>
    </lineage>
</organism>
<protein>
    <recommendedName>
        <fullName evidence="3">GH18 domain-containing protein</fullName>
    </recommendedName>
</protein>
<dbReference type="AlphaFoldDB" id="A0A3P3QE18"/>
<proteinExistence type="predicted"/>
<gene>
    <name evidence="1" type="ORF">EIK76_13380</name>
</gene>